<dbReference type="InterPro" id="IPR001387">
    <property type="entry name" value="Cro/C1-type_HTH"/>
</dbReference>
<protein>
    <submittedName>
        <fullName evidence="2">Transcriptional regulator with XRE-family HTH domain</fullName>
    </submittedName>
</protein>
<dbReference type="InterPro" id="IPR010982">
    <property type="entry name" value="Lambda_DNA-bd_dom_sf"/>
</dbReference>
<name>A0A4R1Q1M0_9FIRM</name>
<keyword evidence="3" id="KW-1185">Reference proteome</keyword>
<sequence length="150" mass="16420">MALDYKEVGKRLKLVRGRLTQEAFASTLGVSASYVKKTELGGKPSLKYLTNIAADYVVSLDWLLLGNVAIETTNAAAIQPKSILENSAAYQTEAKQQSPVTAEDSELAEMVKTLTDIMSSGDPNLRAWGKIQFRHAFDAYTARKNALPPR</sequence>
<dbReference type="PROSITE" id="PS50943">
    <property type="entry name" value="HTH_CROC1"/>
    <property type="match status" value="1"/>
</dbReference>
<organism evidence="2 3">
    <name type="scientific">Anaerospora hongkongensis</name>
    <dbReference type="NCBI Taxonomy" id="244830"/>
    <lineage>
        <taxon>Bacteria</taxon>
        <taxon>Bacillati</taxon>
        <taxon>Bacillota</taxon>
        <taxon>Negativicutes</taxon>
        <taxon>Selenomonadales</taxon>
        <taxon>Sporomusaceae</taxon>
        <taxon>Anaerospora</taxon>
    </lineage>
</organism>
<dbReference type="Proteomes" id="UP000295063">
    <property type="component" value="Unassembled WGS sequence"/>
</dbReference>
<evidence type="ECO:0000313" key="2">
    <source>
        <dbReference type="EMBL" id="TCL38218.1"/>
    </source>
</evidence>
<dbReference type="EMBL" id="SLUI01000004">
    <property type="protein sequence ID" value="TCL38218.1"/>
    <property type="molecule type" value="Genomic_DNA"/>
</dbReference>
<feature type="domain" description="HTH cro/C1-type" evidence="1">
    <location>
        <begin position="19"/>
        <end position="63"/>
    </location>
</feature>
<dbReference type="Pfam" id="PF01381">
    <property type="entry name" value="HTH_3"/>
    <property type="match status" value="1"/>
</dbReference>
<dbReference type="CDD" id="cd00093">
    <property type="entry name" value="HTH_XRE"/>
    <property type="match status" value="1"/>
</dbReference>
<evidence type="ECO:0000259" key="1">
    <source>
        <dbReference type="PROSITE" id="PS50943"/>
    </source>
</evidence>
<proteinExistence type="predicted"/>
<dbReference type="SUPFAM" id="SSF47413">
    <property type="entry name" value="lambda repressor-like DNA-binding domains"/>
    <property type="match status" value="1"/>
</dbReference>
<reference evidence="2 3" key="1">
    <citation type="submission" date="2019-03" db="EMBL/GenBank/DDBJ databases">
        <title>Genomic Encyclopedia of Type Strains, Phase IV (KMG-IV): sequencing the most valuable type-strain genomes for metagenomic binning, comparative biology and taxonomic classification.</title>
        <authorList>
            <person name="Goeker M."/>
        </authorList>
    </citation>
    <scope>NUCLEOTIDE SEQUENCE [LARGE SCALE GENOMIC DNA]</scope>
    <source>
        <strain evidence="2 3">DSM 15969</strain>
    </source>
</reference>
<dbReference type="GO" id="GO:0003677">
    <property type="term" value="F:DNA binding"/>
    <property type="evidence" value="ECO:0007669"/>
    <property type="project" value="InterPro"/>
</dbReference>
<dbReference type="RefSeq" id="WP_132077871.1">
    <property type="nucleotide sequence ID" value="NZ_SLUI01000004.1"/>
</dbReference>
<accession>A0A4R1Q1M0</accession>
<gene>
    <name evidence="2" type="ORF">EV210_104187</name>
</gene>
<dbReference type="Gene3D" id="1.10.260.40">
    <property type="entry name" value="lambda repressor-like DNA-binding domains"/>
    <property type="match status" value="1"/>
</dbReference>
<dbReference type="AlphaFoldDB" id="A0A4R1Q1M0"/>
<evidence type="ECO:0000313" key="3">
    <source>
        <dbReference type="Proteomes" id="UP000295063"/>
    </source>
</evidence>
<comment type="caution">
    <text evidence="2">The sequence shown here is derived from an EMBL/GenBank/DDBJ whole genome shotgun (WGS) entry which is preliminary data.</text>
</comment>
<dbReference type="OrthoDB" id="1684909at2"/>